<dbReference type="Pfam" id="PF10294">
    <property type="entry name" value="Methyltransf_16"/>
    <property type="match status" value="1"/>
</dbReference>
<gene>
    <name evidence="2" type="ORF">DKX38_013613</name>
</gene>
<comment type="caution">
    <text evidence="2">The sequence shown here is derived from an EMBL/GenBank/DDBJ whole genome shotgun (WGS) entry which is preliminary data.</text>
</comment>
<proteinExistence type="predicted"/>
<dbReference type="AlphaFoldDB" id="A0A5N5LD59"/>
<protein>
    <submittedName>
        <fullName evidence="2">Uncharacterized protein</fullName>
    </submittedName>
</protein>
<accession>A0A5N5LD59</accession>
<evidence type="ECO:0000313" key="3">
    <source>
        <dbReference type="Proteomes" id="UP000326939"/>
    </source>
</evidence>
<dbReference type="EMBL" id="VDCV01000009">
    <property type="protein sequence ID" value="KAB5540639.1"/>
    <property type="molecule type" value="Genomic_DNA"/>
</dbReference>
<organism evidence="2 3">
    <name type="scientific">Salix brachista</name>
    <dbReference type="NCBI Taxonomy" id="2182728"/>
    <lineage>
        <taxon>Eukaryota</taxon>
        <taxon>Viridiplantae</taxon>
        <taxon>Streptophyta</taxon>
        <taxon>Embryophyta</taxon>
        <taxon>Tracheophyta</taxon>
        <taxon>Spermatophyta</taxon>
        <taxon>Magnoliopsida</taxon>
        <taxon>eudicotyledons</taxon>
        <taxon>Gunneridae</taxon>
        <taxon>Pentapetalae</taxon>
        <taxon>rosids</taxon>
        <taxon>fabids</taxon>
        <taxon>Malpighiales</taxon>
        <taxon>Salicaceae</taxon>
        <taxon>Saliceae</taxon>
        <taxon>Salix</taxon>
    </lineage>
</organism>
<sequence length="369" mass="40768">MEPDRLNSPSTSAIILEVLGHQLQFSQDPNSKHLGTTVWDASMVLVKFLERNCRRGRFCPSKLKGKRVIELGAGCGVAGFGMALLGCDVVATDQIEVLPLLIRNAERNTARIMQKDSNSGVLADILTGCEGVPGPPLCVACTLHGFMLPADSFGSIQVAELDWGNEDHIRAVDPPFDYIIGTDVILTSSSILGLASVKCLIFSFFAYKVYAEHLLDPLLQTILALSGPKTTILLGYEIRSTNVHERMLDMWKKNFEVKTVPKAKMDCNYQHPSIQLYIMGMKPPAGIIENRISELEQQTDEVEMEDKALKDDENGGSSNTKNRLEDCSSEKVHEDCEVAMKIPNGKLTDWEARRLGSMTARLLQDVKIT</sequence>
<dbReference type="SUPFAM" id="SSF53335">
    <property type="entry name" value="S-adenosyl-L-methionine-dependent methyltransferases"/>
    <property type="match status" value="2"/>
</dbReference>
<reference evidence="3" key="1">
    <citation type="journal article" date="2019" name="Gigascience">
        <title>De novo genome assembly of the endangered Acer yangbiense, a plant species with extremely small populations endemic to Yunnan Province, China.</title>
        <authorList>
            <person name="Yang J."/>
            <person name="Wariss H.M."/>
            <person name="Tao L."/>
            <person name="Zhang R."/>
            <person name="Yun Q."/>
            <person name="Hollingsworth P."/>
            <person name="Dao Z."/>
            <person name="Luo G."/>
            <person name="Guo H."/>
            <person name="Ma Y."/>
            <person name="Sun W."/>
        </authorList>
    </citation>
    <scope>NUCLEOTIDE SEQUENCE [LARGE SCALE GENOMIC DNA]</scope>
    <source>
        <strain evidence="3">cv. br00</strain>
    </source>
</reference>
<evidence type="ECO:0000313" key="2">
    <source>
        <dbReference type="EMBL" id="KAB5540639.1"/>
    </source>
</evidence>
<dbReference type="InterPro" id="IPR029063">
    <property type="entry name" value="SAM-dependent_MTases_sf"/>
</dbReference>
<dbReference type="Gene3D" id="3.40.50.150">
    <property type="entry name" value="Vaccinia Virus protein VP39"/>
    <property type="match status" value="1"/>
</dbReference>
<dbReference type="Proteomes" id="UP000326939">
    <property type="component" value="Chromosome 9"/>
</dbReference>
<evidence type="ECO:0000256" key="1">
    <source>
        <dbReference type="SAM" id="MobiDB-lite"/>
    </source>
</evidence>
<feature type="region of interest" description="Disordered" evidence="1">
    <location>
        <begin position="298"/>
        <end position="330"/>
    </location>
</feature>
<dbReference type="PANTHER" id="PTHR14614">
    <property type="entry name" value="HEPATOCELLULAR CARCINOMA-ASSOCIATED ANTIGEN"/>
    <property type="match status" value="1"/>
</dbReference>
<keyword evidence="3" id="KW-1185">Reference proteome</keyword>
<name>A0A5N5LD59_9ROSI</name>
<dbReference type="PANTHER" id="PTHR14614:SF98">
    <property type="entry name" value="S-ADENOSYL-L-METHIONINE-DEPENDENT METHYLTRANSFERASES SUPERFAMILY PROTEIN"/>
    <property type="match status" value="1"/>
</dbReference>
<dbReference type="InterPro" id="IPR019410">
    <property type="entry name" value="Methyltransf_16"/>
</dbReference>